<evidence type="ECO:0000313" key="1">
    <source>
        <dbReference type="Proteomes" id="UP000887580"/>
    </source>
</evidence>
<organism evidence="1 2">
    <name type="scientific">Panagrolaimus sp. PS1159</name>
    <dbReference type="NCBI Taxonomy" id="55785"/>
    <lineage>
        <taxon>Eukaryota</taxon>
        <taxon>Metazoa</taxon>
        <taxon>Ecdysozoa</taxon>
        <taxon>Nematoda</taxon>
        <taxon>Chromadorea</taxon>
        <taxon>Rhabditida</taxon>
        <taxon>Tylenchina</taxon>
        <taxon>Panagrolaimomorpha</taxon>
        <taxon>Panagrolaimoidea</taxon>
        <taxon>Panagrolaimidae</taxon>
        <taxon>Panagrolaimus</taxon>
    </lineage>
</organism>
<sequence>MTTFDNLPDRLRHRIKIKNELLRNTLCEFICTTVFVFGGTSIWATYILGRGQYNEWLGLTFGWGISLIISTQIGFNTSGAHLNPAVSLFLATFKSITFIQMFFYWLAQFFASFFGAALTYLMYYDVINNFDGGIRYVTGHRSTAKIFSTYPAENLSIFGGFFDQLIGTAIFCFFIAGITDRRNKIPLSFQPTLIGISFMLIGLAWGMNSGYALNPARDFGPRIFTLFAGYGWKVFSFRNYKWFWIPIFAPLIGGPLGAWIYQFSIGFHIPSELDEIEEEFRRIQENKMHQTVILQDSETITPQSSTHQNVHSIESRMI</sequence>
<reference evidence="2" key="1">
    <citation type="submission" date="2022-11" db="UniProtKB">
        <authorList>
            <consortium name="WormBaseParasite"/>
        </authorList>
    </citation>
    <scope>IDENTIFICATION</scope>
</reference>
<accession>A0AC35GWS8</accession>
<dbReference type="WBParaSite" id="PS1159_v2.g9335.t1">
    <property type="protein sequence ID" value="PS1159_v2.g9335.t1"/>
    <property type="gene ID" value="PS1159_v2.g9335"/>
</dbReference>
<protein>
    <submittedName>
        <fullName evidence="2">Uncharacterized protein</fullName>
    </submittedName>
</protein>
<dbReference type="Proteomes" id="UP000887580">
    <property type="component" value="Unplaced"/>
</dbReference>
<evidence type="ECO:0000313" key="2">
    <source>
        <dbReference type="WBParaSite" id="PS1159_v2.g9335.t1"/>
    </source>
</evidence>
<name>A0AC35GWS8_9BILA</name>
<proteinExistence type="predicted"/>